<dbReference type="RefSeq" id="WP_119444503.1">
    <property type="nucleotide sequence ID" value="NZ_CP032317.1"/>
</dbReference>
<feature type="domain" description="PAC" evidence="9">
    <location>
        <begin position="337"/>
        <end position="389"/>
    </location>
</feature>
<dbReference type="FunFam" id="3.30.450.20:FF:000099">
    <property type="entry name" value="Sensory box sensor histidine kinase"/>
    <property type="match status" value="2"/>
</dbReference>
<keyword evidence="5 10" id="KW-0418">Kinase</keyword>
<feature type="coiled-coil region" evidence="6">
    <location>
        <begin position="506"/>
        <end position="547"/>
    </location>
</feature>
<dbReference type="InterPro" id="IPR001610">
    <property type="entry name" value="PAC"/>
</dbReference>
<dbReference type="AlphaFoldDB" id="A0A3B7QZ89"/>
<dbReference type="InterPro" id="IPR036097">
    <property type="entry name" value="HisK_dim/P_sf"/>
</dbReference>
<name>A0A3B7QZ89_9BACT</name>
<evidence type="ECO:0000259" key="9">
    <source>
        <dbReference type="PROSITE" id="PS50113"/>
    </source>
</evidence>
<evidence type="ECO:0000256" key="6">
    <source>
        <dbReference type="SAM" id="Coils"/>
    </source>
</evidence>
<dbReference type="InterPro" id="IPR003594">
    <property type="entry name" value="HATPase_dom"/>
</dbReference>
<evidence type="ECO:0000313" key="10">
    <source>
        <dbReference type="EMBL" id="AYA36925.1"/>
    </source>
</evidence>
<keyword evidence="4" id="KW-0808">Transferase</keyword>
<evidence type="ECO:0000256" key="2">
    <source>
        <dbReference type="ARBA" id="ARBA00012438"/>
    </source>
</evidence>
<keyword evidence="3" id="KW-0597">Phosphoprotein</keyword>
<dbReference type="Gene3D" id="3.30.565.10">
    <property type="entry name" value="Histidine kinase-like ATPase, C-terminal domain"/>
    <property type="match status" value="1"/>
</dbReference>
<dbReference type="CDD" id="cd00082">
    <property type="entry name" value="HisKA"/>
    <property type="match status" value="1"/>
</dbReference>
<dbReference type="InterPro" id="IPR000700">
    <property type="entry name" value="PAS-assoc_C"/>
</dbReference>
<proteinExistence type="predicted"/>
<dbReference type="InterPro" id="IPR000014">
    <property type="entry name" value="PAS"/>
</dbReference>
<dbReference type="PROSITE" id="PS50112">
    <property type="entry name" value="PAS"/>
    <property type="match status" value="2"/>
</dbReference>
<protein>
    <recommendedName>
        <fullName evidence="2">histidine kinase</fullName>
        <ecNumber evidence="2">2.7.13.3</ecNumber>
    </recommendedName>
</protein>
<evidence type="ECO:0000256" key="5">
    <source>
        <dbReference type="ARBA" id="ARBA00022777"/>
    </source>
</evidence>
<dbReference type="SUPFAM" id="SSF55874">
    <property type="entry name" value="ATPase domain of HSP90 chaperone/DNA topoisomerase II/histidine kinase"/>
    <property type="match status" value="1"/>
</dbReference>
<dbReference type="Gene3D" id="1.10.287.130">
    <property type="match status" value="1"/>
</dbReference>
<comment type="catalytic activity">
    <reaction evidence="1">
        <text>ATP + protein L-histidine = ADP + protein N-phospho-L-histidine.</text>
        <dbReference type="EC" id="2.7.13.3"/>
    </reaction>
</comment>
<dbReference type="EMBL" id="CP032317">
    <property type="protein sequence ID" value="AYA36925.1"/>
    <property type="molecule type" value="Genomic_DNA"/>
</dbReference>
<dbReference type="Pfam" id="PF00512">
    <property type="entry name" value="HisKA"/>
    <property type="match status" value="1"/>
</dbReference>
<dbReference type="PANTHER" id="PTHR43304:SF1">
    <property type="entry name" value="PAC DOMAIN-CONTAINING PROTEIN"/>
    <property type="match status" value="1"/>
</dbReference>
<feature type="domain" description="PAS" evidence="8">
    <location>
        <begin position="390"/>
        <end position="460"/>
    </location>
</feature>
<dbReference type="SMART" id="SM00387">
    <property type="entry name" value="HATPase_c"/>
    <property type="match status" value="1"/>
</dbReference>
<dbReference type="SUPFAM" id="SSF47384">
    <property type="entry name" value="Homodimeric domain of signal transducing histidine kinase"/>
    <property type="match status" value="1"/>
</dbReference>
<dbReference type="NCBIfam" id="TIGR00229">
    <property type="entry name" value="sensory_box"/>
    <property type="match status" value="2"/>
</dbReference>
<accession>A0A3B7QZ89</accession>
<dbReference type="KEGG" id="hyh:D3Y59_07565"/>
<dbReference type="EC" id="2.7.13.3" evidence="2"/>
<dbReference type="InterPro" id="IPR035965">
    <property type="entry name" value="PAS-like_dom_sf"/>
</dbReference>
<feature type="domain" description="PAS" evidence="8">
    <location>
        <begin position="264"/>
        <end position="334"/>
    </location>
</feature>
<evidence type="ECO:0000256" key="1">
    <source>
        <dbReference type="ARBA" id="ARBA00000085"/>
    </source>
</evidence>
<dbReference type="Gene3D" id="3.30.450.20">
    <property type="entry name" value="PAS domain"/>
    <property type="match status" value="3"/>
</dbReference>
<evidence type="ECO:0000259" key="7">
    <source>
        <dbReference type="PROSITE" id="PS50109"/>
    </source>
</evidence>
<dbReference type="CDD" id="cd00130">
    <property type="entry name" value="PAS"/>
    <property type="match status" value="2"/>
</dbReference>
<evidence type="ECO:0000313" key="11">
    <source>
        <dbReference type="Proteomes" id="UP000262802"/>
    </source>
</evidence>
<dbReference type="InterPro" id="IPR013655">
    <property type="entry name" value="PAS_fold_3"/>
</dbReference>
<dbReference type="PROSITE" id="PS50113">
    <property type="entry name" value="PAC"/>
    <property type="match status" value="2"/>
</dbReference>
<gene>
    <name evidence="10" type="ORF">D3Y59_07565</name>
</gene>
<dbReference type="PANTHER" id="PTHR43304">
    <property type="entry name" value="PHYTOCHROME-LIKE PROTEIN CPH1"/>
    <property type="match status" value="1"/>
</dbReference>
<dbReference type="InterPro" id="IPR013656">
    <property type="entry name" value="PAS_4"/>
</dbReference>
<dbReference type="OrthoDB" id="9766459at2"/>
<dbReference type="Pfam" id="PF08448">
    <property type="entry name" value="PAS_4"/>
    <property type="match status" value="1"/>
</dbReference>
<organism evidence="10 11">
    <name type="scientific">Hymenobacter oligotrophus</name>
    <dbReference type="NCBI Taxonomy" id="2319843"/>
    <lineage>
        <taxon>Bacteria</taxon>
        <taxon>Pseudomonadati</taxon>
        <taxon>Bacteroidota</taxon>
        <taxon>Cytophagia</taxon>
        <taxon>Cytophagales</taxon>
        <taxon>Hymenobacteraceae</taxon>
        <taxon>Hymenobacter</taxon>
    </lineage>
</organism>
<sequence length="776" mass="86715">MPNHPKSASQLAQAVLHVSFSPGALLRPVGPDTADFVVTHLNQAAQQVLQQPAEPNVLLGACFAALGGQRLLAHCQQAYRTGQPLHMMLPALPDGTAWQLSLQCQHNELALGFAPAAAPAALGAAAPAEPRQLSSSLERLFRHAPTAICTMAGPDFVYEMVNAAYERLFPGRALLGRPLLEAVPEAAGHPAYLSLRQVYETGVSHEAQGVVLAMQRTPGGPTELGYFNYIQQARYDEHGRIDGVVVFTYEVTEQVAAQQQMQQMQHELLTLTNAIDQLVWTAKPHGEVDYYNEQWYRYTGSTWEQCRNNGWTSCFHPNDLPRLQQHWQTALAQGTPYEVEARLRSAEGEYRWFLVRALPSRDAEGNITRWFGTDTDIHEQKRLQQVLLESEEYFRSMADSLPSMVWVTDPNGHCTYLNKQWYSYTGQQQAEALGIGWLQAVHPDDAPAAEKAFLEANDYQVPFRVVYRLRRHDGQYRWAIDAGMPRYSASGEYAGIVGTVFDIHERQLAEQALQRLTQQLRTARDEARALNKQLQATNERLVRTNVDLDNFIYSASHDLRVPITNIEGLLDLLEHQLPAASLGNPELGPVLRMMHESVERFKRTIGYLSEVTKLQKEFDQPPAQVLLAAVYDDVRQDLQPLIAETGAVLEADLGGCPSISFSPRNLRSVVYNLLSNALKYRHPGRQPLVHIGCAQLAHYTVLHVRDNGLGLDADQQQQLFTMFRRLHHHVEGSGVGLYMVKRSVENAGGKIEVSSEPGVGSTFSVYFPRHTSATQP</sequence>
<feature type="domain" description="Histidine kinase" evidence="7">
    <location>
        <begin position="554"/>
        <end position="771"/>
    </location>
</feature>
<dbReference type="InterPro" id="IPR036890">
    <property type="entry name" value="HATPase_C_sf"/>
</dbReference>
<keyword evidence="6" id="KW-0175">Coiled coil</keyword>
<dbReference type="SMART" id="SM00091">
    <property type="entry name" value="PAS"/>
    <property type="match status" value="3"/>
</dbReference>
<dbReference type="SMART" id="SM00086">
    <property type="entry name" value="PAC"/>
    <property type="match status" value="2"/>
</dbReference>
<keyword evidence="11" id="KW-1185">Reference proteome</keyword>
<evidence type="ECO:0000259" key="8">
    <source>
        <dbReference type="PROSITE" id="PS50112"/>
    </source>
</evidence>
<dbReference type="InterPro" id="IPR004358">
    <property type="entry name" value="Sig_transdc_His_kin-like_C"/>
</dbReference>
<dbReference type="Pfam" id="PF02518">
    <property type="entry name" value="HATPase_c"/>
    <property type="match status" value="1"/>
</dbReference>
<dbReference type="GO" id="GO:0000155">
    <property type="term" value="F:phosphorelay sensor kinase activity"/>
    <property type="evidence" value="ECO:0007669"/>
    <property type="project" value="InterPro"/>
</dbReference>
<reference evidence="10 11" key="1">
    <citation type="submission" date="2018-09" db="EMBL/GenBank/DDBJ databases">
        <title>Hymenobacter medium sp. nov., isolated from R2A medium.</title>
        <authorList>
            <person name="Yingchao G."/>
        </authorList>
    </citation>
    <scope>NUCLEOTIDE SEQUENCE [LARGE SCALE GENOMIC DNA]</scope>
    <source>
        <strain evidence="11">sh-6</strain>
    </source>
</reference>
<dbReference type="SUPFAM" id="SSF55785">
    <property type="entry name" value="PYP-like sensor domain (PAS domain)"/>
    <property type="match status" value="3"/>
</dbReference>
<evidence type="ECO:0000256" key="4">
    <source>
        <dbReference type="ARBA" id="ARBA00022679"/>
    </source>
</evidence>
<feature type="domain" description="PAC" evidence="9">
    <location>
        <begin position="463"/>
        <end position="515"/>
    </location>
</feature>
<dbReference type="InterPro" id="IPR005467">
    <property type="entry name" value="His_kinase_dom"/>
</dbReference>
<dbReference type="PROSITE" id="PS50109">
    <property type="entry name" value="HIS_KIN"/>
    <property type="match status" value="1"/>
</dbReference>
<dbReference type="PRINTS" id="PR00344">
    <property type="entry name" value="BCTRLSENSOR"/>
</dbReference>
<dbReference type="SMART" id="SM00388">
    <property type="entry name" value="HisKA"/>
    <property type="match status" value="1"/>
</dbReference>
<dbReference type="Proteomes" id="UP000262802">
    <property type="component" value="Chromosome"/>
</dbReference>
<evidence type="ECO:0000256" key="3">
    <source>
        <dbReference type="ARBA" id="ARBA00022553"/>
    </source>
</evidence>
<dbReference type="Pfam" id="PF08447">
    <property type="entry name" value="PAS_3"/>
    <property type="match status" value="2"/>
</dbReference>
<dbReference type="InterPro" id="IPR003661">
    <property type="entry name" value="HisK_dim/P_dom"/>
</dbReference>
<dbReference type="InterPro" id="IPR052162">
    <property type="entry name" value="Sensor_kinase/Photoreceptor"/>
</dbReference>